<accession>A0A382FWA7</accession>
<organism evidence="1">
    <name type="scientific">marine metagenome</name>
    <dbReference type="NCBI Taxonomy" id="408172"/>
    <lineage>
        <taxon>unclassified sequences</taxon>
        <taxon>metagenomes</taxon>
        <taxon>ecological metagenomes</taxon>
    </lineage>
</organism>
<feature type="non-terminal residue" evidence="1">
    <location>
        <position position="190"/>
    </location>
</feature>
<name>A0A382FWA7_9ZZZZ</name>
<protein>
    <submittedName>
        <fullName evidence="1">Uncharacterized protein</fullName>
    </submittedName>
</protein>
<dbReference type="AlphaFoldDB" id="A0A382FWA7"/>
<gene>
    <name evidence="1" type="ORF">METZ01_LOCUS220172</name>
</gene>
<reference evidence="1" key="1">
    <citation type="submission" date="2018-05" db="EMBL/GenBank/DDBJ databases">
        <authorList>
            <person name="Lanie J.A."/>
            <person name="Ng W.-L."/>
            <person name="Kazmierczak K.M."/>
            <person name="Andrzejewski T.M."/>
            <person name="Davidsen T.M."/>
            <person name="Wayne K.J."/>
            <person name="Tettelin H."/>
            <person name="Glass J.I."/>
            <person name="Rusch D."/>
            <person name="Podicherti R."/>
            <person name="Tsui H.-C.T."/>
            <person name="Winkler M.E."/>
        </authorList>
    </citation>
    <scope>NUCLEOTIDE SEQUENCE</scope>
</reference>
<sequence>MGAHEVDLTGDECYFCGKEQKQLEEMQKKVDRILGKSASSSSARISKLEDNHKKKVAEVQKILKRIKGKLKLSTVRTDMDAFVGEEEPESGDSYSETPAINIVRSLISSDFPIGDLSSTEDQKLLRRETSIEVEDGEEFCMICGEDVDDDCTCEFPKEFELNHQFTEEEIDKSSELVERWIDAIHAREWG</sequence>
<proteinExistence type="predicted"/>
<dbReference type="EMBL" id="UINC01052227">
    <property type="protein sequence ID" value="SVB67318.1"/>
    <property type="molecule type" value="Genomic_DNA"/>
</dbReference>
<evidence type="ECO:0000313" key="1">
    <source>
        <dbReference type="EMBL" id="SVB67318.1"/>
    </source>
</evidence>